<keyword evidence="3" id="KW-0677">Repeat</keyword>
<dbReference type="STRING" id="947166.A0A1D1V320"/>
<dbReference type="Gene3D" id="2.60.120.290">
    <property type="entry name" value="Spermadhesin, CUB domain"/>
    <property type="match status" value="1"/>
</dbReference>
<dbReference type="SMART" id="SM00042">
    <property type="entry name" value="CUB"/>
    <property type="match status" value="1"/>
</dbReference>
<dbReference type="InterPro" id="IPR000152">
    <property type="entry name" value="EGF-type_Asp/Asn_hydroxyl_site"/>
</dbReference>
<evidence type="ECO:0000256" key="6">
    <source>
        <dbReference type="SAM" id="MobiDB-lite"/>
    </source>
</evidence>
<keyword evidence="2" id="KW-0732">Signal</keyword>
<evidence type="ECO:0000256" key="7">
    <source>
        <dbReference type="SAM" id="Phobius"/>
    </source>
</evidence>
<dbReference type="PANTHER" id="PTHR24034:SF89">
    <property type="entry name" value="COMPLEMENT COMPONENT C1Q RECEPTOR"/>
    <property type="match status" value="1"/>
</dbReference>
<dbReference type="Proteomes" id="UP000186922">
    <property type="component" value="Unassembled WGS sequence"/>
</dbReference>
<gene>
    <name evidence="10" type="primary">RvY_07619-1</name>
    <name evidence="10" type="synonym">RvY_07619.1</name>
    <name evidence="10" type="ORF">RvY_07619</name>
</gene>
<dbReference type="FunFam" id="2.10.25.10:FF:000038">
    <property type="entry name" value="Fibrillin 2"/>
    <property type="match status" value="2"/>
</dbReference>
<feature type="domain" description="CUB" evidence="8">
    <location>
        <begin position="698"/>
        <end position="805"/>
    </location>
</feature>
<dbReference type="Pfam" id="PF12947">
    <property type="entry name" value="EGF_3"/>
    <property type="match status" value="1"/>
</dbReference>
<sequence length="810" mass="89621">MRPNVLKTSILEPNFSFAAGSTTLPREQLAVPHPASPDSGEFHSDHSDFVLHKADPSLFNYRISRTEAASTVRVNNSRNPIAPQSGFTRHCHSRWALYVTVALGLVTISACIAAGIALAAVRPYLIQEERNVAGAVSLEQPTTSSTSMSTRAEDEQSTVAPVVTTADDYLPDLVTHIFTPARAVDLQANQELRNIMASDEPLSIVAQSSMASAMDPSTGSLTPSPLTSSDSSLRFTNLYGLSDSDMVAPSMQEYTMSVYDTNPVTATSSRHIVPDIPVTTLSPPTLSRAMSTRKSTKFVESSERPVFHHVETISEQDKRMLQRQTMLTTPKPLPTIRTARLLMEDNREPDRFPDTFLLQTFPEPKLHNLNITFEDPYSHQRVPLLRRIMKRSRPTGGQKVESRSSANLGNFTMMQPGLKINEQLPGAGISSVVAAPENPLPLDVIIETKVLVPPKMPVGCGLGFNWNPVRQECVDVNECLQLGIRACGIHSECINTIGTYSCRCVPGYRLDPRSLVCLDIDECIESNGECSPLAICENKPGGFLCRCMSGFYGNGIICEVDRSTSVERIGDSPPVLPCQISFPPRLHQVISSPFYPEPFPVHSQYKFCVQKLQGICKTGLVVNNFLPSRVSHQDYDYLKLQGKVFTGTDINEQQLWLLDSNDAAMEVEFSTDSEIKGNRFQLEIVQEPCESIFTVPECAELLNVRNFSITSATPHYLDNIACTTALYPPAEACGMELLFYEFSLEGPRETCPYDYLEINEDKMCGSMKNELREIIFPKGTPKVPIIFSTDGSLVSVGFNITFSWILECYH</sequence>
<dbReference type="InterPro" id="IPR000859">
    <property type="entry name" value="CUB_dom"/>
</dbReference>
<evidence type="ECO:0008006" key="12">
    <source>
        <dbReference type="Google" id="ProtNLM"/>
    </source>
</evidence>
<dbReference type="PROSITE" id="PS01187">
    <property type="entry name" value="EGF_CA"/>
    <property type="match status" value="1"/>
</dbReference>
<evidence type="ECO:0000256" key="5">
    <source>
        <dbReference type="PROSITE-ProRule" id="PRU00076"/>
    </source>
</evidence>
<feature type="compositionally biased region" description="Polar residues" evidence="6">
    <location>
        <begin position="139"/>
        <end position="150"/>
    </location>
</feature>
<feature type="transmembrane region" description="Helical" evidence="7">
    <location>
        <begin position="95"/>
        <end position="121"/>
    </location>
</feature>
<dbReference type="OrthoDB" id="6286622at2759"/>
<dbReference type="EMBL" id="BDGG01000003">
    <property type="protein sequence ID" value="GAU96131.1"/>
    <property type="molecule type" value="Genomic_DNA"/>
</dbReference>
<dbReference type="AlphaFoldDB" id="A0A1D1V320"/>
<comment type="caution">
    <text evidence="5">Lacks conserved residue(s) required for the propagation of feature annotation.</text>
</comment>
<dbReference type="SUPFAM" id="SSF49854">
    <property type="entry name" value="Spermadhesin, CUB domain"/>
    <property type="match status" value="1"/>
</dbReference>
<dbReference type="Gene3D" id="2.10.25.10">
    <property type="entry name" value="Laminin"/>
    <property type="match status" value="2"/>
</dbReference>
<dbReference type="PROSITE" id="PS50026">
    <property type="entry name" value="EGF_3"/>
    <property type="match status" value="2"/>
</dbReference>
<evidence type="ECO:0000256" key="4">
    <source>
        <dbReference type="ARBA" id="ARBA00023157"/>
    </source>
</evidence>
<dbReference type="InterPro" id="IPR050751">
    <property type="entry name" value="ECM_structural_protein"/>
</dbReference>
<dbReference type="InterPro" id="IPR009030">
    <property type="entry name" value="Growth_fac_rcpt_cys_sf"/>
</dbReference>
<dbReference type="PROSITE" id="PS01186">
    <property type="entry name" value="EGF_2"/>
    <property type="match status" value="1"/>
</dbReference>
<dbReference type="CDD" id="cd00054">
    <property type="entry name" value="EGF_CA"/>
    <property type="match status" value="2"/>
</dbReference>
<reference evidence="10 11" key="1">
    <citation type="journal article" date="2016" name="Nat. Commun.">
        <title>Extremotolerant tardigrade genome and improved radiotolerance of human cultured cells by tardigrade-unique protein.</title>
        <authorList>
            <person name="Hashimoto T."/>
            <person name="Horikawa D.D."/>
            <person name="Saito Y."/>
            <person name="Kuwahara H."/>
            <person name="Kozuka-Hata H."/>
            <person name="Shin-I T."/>
            <person name="Minakuchi Y."/>
            <person name="Ohishi K."/>
            <person name="Motoyama A."/>
            <person name="Aizu T."/>
            <person name="Enomoto A."/>
            <person name="Kondo K."/>
            <person name="Tanaka S."/>
            <person name="Hara Y."/>
            <person name="Koshikawa S."/>
            <person name="Sagara H."/>
            <person name="Miura T."/>
            <person name="Yokobori S."/>
            <person name="Miyagawa K."/>
            <person name="Suzuki Y."/>
            <person name="Kubo T."/>
            <person name="Oyama M."/>
            <person name="Kohara Y."/>
            <person name="Fujiyama A."/>
            <person name="Arakawa K."/>
            <person name="Katayama T."/>
            <person name="Toyoda A."/>
            <person name="Kunieda T."/>
        </authorList>
    </citation>
    <scope>NUCLEOTIDE SEQUENCE [LARGE SCALE GENOMIC DNA]</scope>
    <source>
        <strain evidence="10 11">YOKOZUNA-1</strain>
    </source>
</reference>
<dbReference type="PROSITE" id="PS01180">
    <property type="entry name" value="CUB"/>
    <property type="match status" value="1"/>
</dbReference>
<keyword evidence="1 5" id="KW-0245">EGF-like domain</keyword>
<dbReference type="PROSITE" id="PS00010">
    <property type="entry name" value="ASX_HYDROXYL"/>
    <property type="match status" value="2"/>
</dbReference>
<organism evidence="10 11">
    <name type="scientific">Ramazzottius varieornatus</name>
    <name type="common">Water bear</name>
    <name type="synonym">Tardigrade</name>
    <dbReference type="NCBI Taxonomy" id="947166"/>
    <lineage>
        <taxon>Eukaryota</taxon>
        <taxon>Metazoa</taxon>
        <taxon>Ecdysozoa</taxon>
        <taxon>Tardigrada</taxon>
        <taxon>Eutardigrada</taxon>
        <taxon>Parachela</taxon>
        <taxon>Hypsibioidea</taxon>
        <taxon>Ramazzottiidae</taxon>
        <taxon>Ramazzottius</taxon>
    </lineage>
</organism>
<dbReference type="InterPro" id="IPR018097">
    <property type="entry name" value="EGF_Ca-bd_CS"/>
</dbReference>
<feature type="domain" description="EGF-like" evidence="9">
    <location>
        <begin position="475"/>
        <end position="515"/>
    </location>
</feature>
<dbReference type="InterPro" id="IPR049883">
    <property type="entry name" value="NOTCH1_EGF-like"/>
</dbReference>
<name>A0A1D1V320_RAMVA</name>
<evidence type="ECO:0000259" key="9">
    <source>
        <dbReference type="PROSITE" id="PS50026"/>
    </source>
</evidence>
<proteinExistence type="predicted"/>
<dbReference type="SMART" id="SM00179">
    <property type="entry name" value="EGF_CA"/>
    <property type="match status" value="2"/>
</dbReference>
<dbReference type="Pfam" id="PF07645">
    <property type="entry name" value="EGF_CA"/>
    <property type="match status" value="1"/>
</dbReference>
<feature type="region of interest" description="Disordered" evidence="6">
    <location>
        <begin position="137"/>
        <end position="159"/>
    </location>
</feature>
<keyword evidence="7" id="KW-0812">Transmembrane</keyword>
<comment type="caution">
    <text evidence="10">The sequence shown here is derived from an EMBL/GenBank/DDBJ whole genome shotgun (WGS) entry which is preliminary data.</text>
</comment>
<accession>A0A1D1V320</accession>
<evidence type="ECO:0000256" key="2">
    <source>
        <dbReference type="ARBA" id="ARBA00022729"/>
    </source>
</evidence>
<feature type="domain" description="EGF-like" evidence="9">
    <location>
        <begin position="519"/>
        <end position="559"/>
    </location>
</feature>
<dbReference type="SMART" id="SM00181">
    <property type="entry name" value="EGF"/>
    <property type="match status" value="2"/>
</dbReference>
<evidence type="ECO:0000256" key="3">
    <source>
        <dbReference type="ARBA" id="ARBA00022737"/>
    </source>
</evidence>
<dbReference type="InterPro" id="IPR001881">
    <property type="entry name" value="EGF-like_Ca-bd_dom"/>
</dbReference>
<dbReference type="InterPro" id="IPR024731">
    <property type="entry name" value="NELL2-like_EGF"/>
</dbReference>
<keyword evidence="7" id="KW-0472">Membrane</keyword>
<evidence type="ECO:0000259" key="8">
    <source>
        <dbReference type="PROSITE" id="PS01180"/>
    </source>
</evidence>
<dbReference type="PANTHER" id="PTHR24034">
    <property type="entry name" value="EGF-LIKE DOMAIN-CONTAINING PROTEIN"/>
    <property type="match status" value="1"/>
</dbReference>
<dbReference type="SUPFAM" id="SSF57184">
    <property type="entry name" value="Growth factor receptor domain"/>
    <property type="match status" value="1"/>
</dbReference>
<protein>
    <recommendedName>
        <fullName evidence="12">EGF-like domain-containing protein</fullName>
    </recommendedName>
</protein>
<keyword evidence="4" id="KW-1015">Disulfide bond</keyword>
<keyword evidence="7" id="KW-1133">Transmembrane helix</keyword>
<dbReference type="InterPro" id="IPR000742">
    <property type="entry name" value="EGF"/>
</dbReference>
<dbReference type="InterPro" id="IPR035914">
    <property type="entry name" value="Sperma_CUB_dom_sf"/>
</dbReference>
<dbReference type="GO" id="GO:0005509">
    <property type="term" value="F:calcium ion binding"/>
    <property type="evidence" value="ECO:0007669"/>
    <property type="project" value="InterPro"/>
</dbReference>
<evidence type="ECO:0000313" key="11">
    <source>
        <dbReference type="Proteomes" id="UP000186922"/>
    </source>
</evidence>
<evidence type="ECO:0000313" key="10">
    <source>
        <dbReference type="EMBL" id="GAU96131.1"/>
    </source>
</evidence>
<evidence type="ECO:0000256" key="1">
    <source>
        <dbReference type="ARBA" id="ARBA00022536"/>
    </source>
</evidence>
<keyword evidence="11" id="KW-1185">Reference proteome</keyword>